<proteinExistence type="inferred from homology"/>
<evidence type="ECO:0000313" key="5">
    <source>
        <dbReference type="EnsemblMetazoa" id="Aqu2.1.30293_001"/>
    </source>
</evidence>
<sequence length="1063" mass="120058">MSGSGSLLQCFWDLSSLEEAARLSAAQKIISILEESRESDSFQQEISYCLTRLVSGLASNRKGARHGYFTVLCEFLSRYGDYLSCGVILKLICEKLEHIGNAKGSEERGAYFGQVFALLALVESGFTMSQEELPLVVQKIVAIATKKAPLRELCASVLMKLLEMLKGESRKVCELVLPYMALDCGWNGSSPEAILLLITLQRYFKEEAWFGEFVRQYWNAESNDFLISRNFEMLSSTLLTSSQCHPRIHSVWPHLFDYLWGTKEWAGFWSIVIDGSLLSSTRERKFLAYQLIEKLVLPSLSISEVGVVLTPTLLCQIHTSTRVVHHSLYEASMHLLEKIVQSVLKSPILCVGVWLQFLKSSSHFPESLSHMQCQLSLEGVSTYIDFLLTHEAPPTLSVTLMGWILEQSSLLMKHLPYELKSPDWLCKLVLQLLIMTYSNEGGVSSEDKEACQSKVLSLLNDLSKIKQGQASPSDFWSVKIAKGFQEWFSEYEGEGRLDTKMSSSNEEARLAAIHLVTELTEKDAAGKDSIENVFLQLASLLYIELIWEREGDADTVINDLIQCHDHMLTDALKTPSRKRKKPSAEWIEMLIDIILSLLSRPQQVWSSAVERSFQYIVPHLTKESFELIIKALEPQSVEELMEEEKGGKQQENNNKNSNGVSNEEEEEDKEEEDEDEDEGEEDEGGFFDPGAEFMADIRNALGDLAAVDSDQESIMSIDDERMEALDEALSVIFQRRQERTEEKKQKKSNKMLMMHFKMRVLHLMDVFIKHNSNIPLILDLLKPLFLLAIAYQGHKVLSPLSSRAESLIKSLCTIKKYPKENVNIEGLHSFLEELLTIHIYKAKKLTTPIINQSSMFLIKVLKGVCPPLPSVSPMATRSARKKRKIEAPSVPVQKGALQLEKVRDLCSKALSHMITKKNSNVPNLFFTTLSDRFPDISLMLLPSLVNDIQTPGNHFRLMLGYGLISSILGRSKEQVLSDTEIIDPLILHCITDLKSSKVANYHPILESIQSLVMNLKSHDMCKGDGVMKLHKALVEHEESNPKKTGQLTVNILQLLAEDEEEND</sequence>
<comment type="similarity">
    <text evidence="2">Belongs to the MYBBP1A family.</text>
</comment>
<feature type="compositionally biased region" description="Low complexity" evidence="4">
    <location>
        <begin position="649"/>
        <end position="661"/>
    </location>
</feature>
<dbReference type="PANTHER" id="PTHR13213">
    <property type="entry name" value="MYB-BINDING PROTEIN 1A FAMILY MEMBER"/>
    <property type="match status" value="1"/>
</dbReference>
<dbReference type="SUPFAM" id="SSF48371">
    <property type="entry name" value="ARM repeat"/>
    <property type="match status" value="1"/>
</dbReference>
<comment type="subcellular location">
    <subcellularLocation>
        <location evidence="1">Nucleus</location>
    </subcellularLocation>
</comment>
<dbReference type="AlphaFoldDB" id="A0A1X7UR92"/>
<dbReference type="PANTHER" id="PTHR13213:SF2">
    <property type="entry name" value="MYB-BINDING PROTEIN 1A"/>
    <property type="match status" value="1"/>
</dbReference>
<name>A0A1X7UR92_AMPQE</name>
<dbReference type="InterPro" id="IPR007015">
    <property type="entry name" value="DNA_pol_V/MYBBP1A"/>
</dbReference>
<dbReference type="GO" id="GO:0006355">
    <property type="term" value="P:regulation of DNA-templated transcription"/>
    <property type="evidence" value="ECO:0007669"/>
    <property type="project" value="InterPro"/>
</dbReference>
<dbReference type="InterPro" id="IPR016024">
    <property type="entry name" value="ARM-type_fold"/>
</dbReference>
<evidence type="ECO:0000256" key="1">
    <source>
        <dbReference type="ARBA" id="ARBA00004123"/>
    </source>
</evidence>
<evidence type="ECO:0000256" key="3">
    <source>
        <dbReference type="ARBA" id="ARBA00023242"/>
    </source>
</evidence>
<organism evidence="5">
    <name type="scientific">Amphimedon queenslandica</name>
    <name type="common">Sponge</name>
    <dbReference type="NCBI Taxonomy" id="400682"/>
    <lineage>
        <taxon>Eukaryota</taxon>
        <taxon>Metazoa</taxon>
        <taxon>Porifera</taxon>
        <taxon>Demospongiae</taxon>
        <taxon>Heteroscleromorpha</taxon>
        <taxon>Haplosclerida</taxon>
        <taxon>Niphatidae</taxon>
        <taxon>Amphimedon</taxon>
    </lineage>
</organism>
<protein>
    <submittedName>
        <fullName evidence="5">Uncharacterized protein</fullName>
    </submittedName>
</protein>
<reference evidence="5" key="1">
    <citation type="submission" date="2017-05" db="UniProtKB">
        <authorList>
            <consortium name="EnsemblMetazoa"/>
        </authorList>
    </citation>
    <scope>IDENTIFICATION</scope>
</reference>
<dbReference type="GO" id="GO:0003677">
    <property type="term" value="F:DNA binding"/>
    <property type="evidence" value="ECO:0007669"/>
    <property type="project" value="InterPro"/>
</dbReference>
<dbReference type="EnsemblMetazoa" id="Aqu2.1.30293_001">
    <property type="protein sequence ID" value="Aqu2.1.30293_001"/>
    <property type="gene ID" value="Aqu2.1.30293"/>
</dbReference>
<dbReference type="GO" id="GO:0005730">
    <property type="term" value="C:nucleolus"/>
    <property type="evidence" value="ECO:0007669"/>
    <property type="project" value="InterPro"/>
</dbReference>
<evidence type="ECO:0000256" key="4">
    <source>
        <dbReference type="SAM" id="MobiDB-lite"/>
    </source>
</evidence>
<dbReference type="OrthoDB" id="342531at2759"/>
<evidence type="ECO:0000256" key="2">
    <source>
        <dbReference type="ARBA" id="ARBA00006809"/>
    </source>
</evidence>
<feature type="region of interest" description="Disordered" evidence="4">
    <location>
        <begin position="639"/>
        <end position="689"/>
    </location>
</feature>
<dbReference type="STRING" id="400682.A0A1X7UR92"/>
<dbReference type="Pfam" id="PF04931">
    <property type="entry name" value="DNA_pol_phi"/>
    <property type="match status" value="1"/>
</dbReference>
<accession>A0A1X7UR92</accession>
<dbReference type="InParanoid" id="A0A1X7UR92"/>
<feature type="compositionally biased region" description="Acidic residues" evidence="4">
    <location>
        <begin position="662"/>
        <end position="685"/>
    </location>
</feature>
<keyword evidence="3" id="KW-0539">Nucleus</keyword>